<keyword evidence="6" id="KW-0482">Metalloprotease</keyword>
<keyword evidence="4" id="KW-0378">Hydrolase</keyword>
<sequence>MFKVPTQIVISMFFPFLPVIVTEEKTDINAATAEIMVIMEKNFSDEFSTSIQRQSHVCKLFKQVNKIVQMNGIQLNIDLKGLKMINKLEDQPFLEKYIVKYPDQIYINNSCIFEFNHFAIRQTWIKEYDAVLLLTKQVLSSISPSFNCFFNILCSDSDVFSIFSVKMIEGERENYGTAFQEGVCKYTRNTGIAFYEPRVIAHEIAHMLGVEHDSYYSGDKTNPLYEFCAEEHSYIMGKYRPSNWKKELRFSKCSAGVFRMNMKKGKGFDCLWKKNARDTARCKPPKIACTMQTLQGSRSGCTNIDGIIKQIS</sequence>
<dbReference type="EMBL" id="GFBG01000066">
    <property type="protein sequence ID" value="JAW07101.1"/>
    <property type="molecule type" value="Transcribed_RNA"/>
</dbReference>
<evidence type="ECO:0000256" key="2">
    <source>
        <dbReference type="ARBA" id="ARBA00022670"/>
    </source>
</evidence>
<dbReference type="InterPro" id="IPR001590">
    <property type="entry name" value="Peptidase_M12B"/>
</dbReference>
<feature type="binding site" evidence="7">
    <location>
        <position position="206"/>
    </location>
    <ligand>
        <name>Zn(2+)</name>
        <dbReference type="ChEBI" id="CHEBI:29105"/>
        <note>catalytic</note>
    </ligand>
</feature>
<evidence type="ECO:0000259" key="8">
    <source>
        <dbReference type="PROSITE" id="PS50215"/>
    </source>
</evidence>
<dbReference type="Gene3D" id="3.40.390.10">
    <property type="entry name" value="Collagenase (Catalytic Domain)"/>
    <property type="match status" value="1"/>
</dbReference>
<feature type="binding site" evidence="7">
    <location>
        <position position="202"/>
    </location>
    <ligand>
        <name>Zn(2+)</name>
        <dbReference type="ChEBI" id="CHEBI:29105"/>
        <note>catalytic</note>
    </ligand>
</feature>
<reference evidence="9" key="1">
    <citation type="submission" date="2016-10" db="EMBL/GenBank/DDBJ databases">
        <title>Venom proteomic and venom gland transcriptomic analyses of the scorpion Megacormus gertschi Diaz-Najera, 1966 (Scorpiones: Euscorpiidae: Megacorminae).</title>
        <authorList>
            <person name="Santibanez-Lopez C.E."/>
            <person name="Cid-Uribe J.I."/>
            <person name="Zamudio F.Z."/>
            <person name="Batista C.V."/>
            <person name="Ortiz E."/>
            <person name="Possani L.D."/>
        </authorList>
    </citation>
    <scope>NUCLEOTIDE SEQUENCE</scope>
    <source>
        <tissue evidence="9">Venom gland</tissue>
    </source>
</reference>
<evidence type="ECO:0000256" key="7">
    <source>
        <dbReference type="PROSITE-ProRule" id="PRU00276"/>
    </source>
</evidence>
<dbReference type="PROSITE" id="PS50215">
    <property type="entry name" value="ADAM_MEPRO"/>
    <property type="match status" value="1"/>
</dbReference>
<keyword evidence="2" id="KW-0645">Protease</keyword>
<dbReference type="Pfam" id="PF01421">
    <property type="entry name" value="Reprolysin"/>
    <property type="match status" value="1"/>
</dbReference>
<dbReference type="AlphaFoldDB" id="A0A224XFF8"/>
<dbReference type="GO" id="GO:0004222">
    <property type="term" value="F:metalloendopeptidase activity"/>
    <property type="evidence" value="ECO:0007669"/>
    <property type="project" value="InterPro"/>
</dbReference>
<comment type="similarity">
    <text evidence="1">Belongs to the venom metalloproteinase (M12B) family.</text>
</comment>
<dbReference type="InterPro" id="IPR024079">
    <property type="entry name" value="MetalloPept_cat_dom_sf"/>
</dbReference>
<keyword evidence="3 7" id="KW-0479">Metal-binding</keyword>
<organism evidence="9">
    <name type="scientific">Megacormus gertschi</name>
    <dbReference type="NCBI Taxonomy" id="1843536"/>
    <lineage>
        <taxon>Eukaryota</taxon>
        <taxon>Metazoa</taxon>
        <taxon>Ecdysozoa</taxon>
        <taxon>Arthropoda</taxon>
        <taxon>Chelicerata</taxon>
        <taxon>Arachnida</taxon>
        <taxon>Scorpiones</taxon>
        <taxon>Iurida</taxon>
        <taxon>Chactoidea</taxon>
        <taxon>Euscorpiidae</taxon>
        <taxon>Megacorminae</taxon>
        <taxon>Megacormini</taxon>
        <taxon>Megacormus</taxon>
    </lineage>
</organism>
<accession>A0A224XFF8</accession>
<evidence type="ECO:0000256" key="1">
    <source>
        <dbReference type="ARBA" id="ARBA00006629"/>
    </source>
</evidence>
<name>A0A224XFF8_9SCOR</name>
<dbReference type="GO" id="GO:0006509">
    <property type="term" value="P:membrane protein ectodomain proteolysis"/>
    <property type="evidence" value="ECO:0007669"/>
    <property type="project" value="TreeGrafter"/>
</dbReference>
<proteinExistence type="inferred from homology"/>
<feature type="active site" evidence="7">
    <location>
        <position position="203"/>
    </location>
</feature>
<dbReference type="PANTHER" id="PTHR11905:SF159">
    <property type="entry name" value="ADAM METALLOPROTEASE"/>
    <property type="match status" value="1"/>
</dbReference>
<feature type="binding site" evidence="7">
    <location>
        <position position="212"/>
    </location>
    <ligand>
        <name>Zn(2+)</name>
        <dbReference type="ChEBI" id="CHEBI:29105"/>
        <note>catalytic</note>
    </ligand>
</feature>
<dbReference type="GO" id="GO:0046872">
    <property type="term" value="F:metal ion binding"/>
    <property type="evidence" value="ECO:0007669"/>
    <property type="project" value="UniProtKB-KW"/>
</dbReference>
<comment type="caution">
    <text evidence="7">Lacks conserved residue(s) required for the propagation of feature annotation.</text>
</comment>
<feature type="domain" description="Peptidase M12B" evidence="8">
    <location>
        <begin position="31"/>
        <end position="266"/>
    </location>
</feature>
<keyword evidence="5 7" id="KW-0862">Zinc</keyword>
<evidence type="ECO:0000256" key="3">
    <source>
        <dbReference type="ARBA" id="ARBA00022723"/>
    </source>
</evidence>
<protein>
    <submittedName>
        <fullName evidence="9">Putative metalloproteinase</fullName>
    </submittedName>
</protein>
<evidence type="ECO:0000256" key="5">
    <source>
        <dbReference type="ARBA" id="ARBA00022833"/>
    </source>
</evidence>
<dbReference type="SUPFAM" id="SSF55486">
    <property type="entry name" value="Metalloproteases ('zincins'), catalytic domain"/>
    <property type="match status" value="1"/>
</dbReference>
<dbReference type="PANTHER" id="PTHR11905">
    <property type="entry name" value="ADAM A DISINTEGRIN AND METALLOPROTEASE DOMAIN"/>
    <property type="match status" value="1"/>
</dbReference>
<evidence type="ECO:0000256" key="6">
    <source>
        <dbReference type="ARBA" id="ARBA00023049"/>
    </source>
</evidence>
<evidence type="ECO:0000313" key="9">
    <source>
        <dbReference type="EMBL" id="JAW07101.1"/>
    </source>
</evidence>
<evidence type="ECO:0000256" key="4">
    <source>
        <dbReference type="ARBA" id="ARBA00022801"/>
    </source>
</evidence>